<keyword evidence="3" id="KW-0489">Methyltransferase</keyword>
<dbReference type="PROSITE" id="PS00093">
    <property type="entry name" value="N4_MTASE"/>
    <property type="match status" value="1"/>
</dbReference>
<feature type="compositionally biased region" description="Basic residues" evidence="9">
    <location>
        <begin position="1"/>
        <end position="13"/>
    </location>
</feature>
<dbReference type="EMBL" id="UINC01000031">
    <property type="protein sequence ID" value="SUZ47701.1"/>
    <property type="molecule type" value="Genomic_DNA"/>
</dbReference>
<dbReference type="PRINTS" id="PR00508">
    <property type="entry name" value="S21N4MTFRASE"/>
</dbReference>
<keyword evidence="7" id="KW-0238">DNA-binding</keyword>
<dbReference type="InterPro" id="IPR017985">
    <property type="entry name" value="MeTrfase_CN4_CS"/>
</dbReference>
<dbReference type="AlphaFoldDB" id="A0A381MZF1"/>
<gene>
    <name evidence="11" type="ORF">METZ01_LOCUS555</name>
</gene>
<dbReference type="GO" id="GO:0009307">
    <property type="term" value="P:DNA restriction-modification system"/>
    <property type="evidence" value="ECO:0007669"/>
    <property type="project" value="UniProtKB-KW"/>
</dbReference>
<dbReference type="Gene3D" id="3.40.50.150">
    <property type="entry name" value="Vaccinia Virus protein VP39"/>
    <property type="match status" value="1"/>
</dbReference>
<dbReference type="InterPro" id="IPR029063">
    <property type="entry name" value="SAM-dependent_MTases_sf"/>
</dbReference>
<sequence>MMPRKPKSTRKRPTSTSSFGTNGRSSHDSSEYYARALQPKYRHNLEKTPEPEHPLTYSEFDRFIAHSSENMIELPDRSIHLMVTSPPYNVGKDYDEDLTHEQYMQLIGSVMQETFRVLVDGGRALVNIANLGRKPYIPLHAYVIEQASLAGFHMRGEIIWNKSAGAGTSTAWGSWMSPSNPTLRDTHEYILVFQKPPFGRKPLEGRKATITKDEFLEFTKSVWEFAPQSAKQVGHPAPFPEELPRRAIELYTFSNEIVLDPFMGTGSTALAAVKNNRHFVGYEVSDDYIELAKERLKAYKLGKKFKPNTNIKQ</sequence>
<keyword evidence="4" id="KW-0808">Transferase</keyword>
<reference evidence="11" key="1">
    <citation type="submission" date="2018-05" db="EMBL/GenBank/DDBJ databases">
        <authorList>
            <person name="Lanie J.A."/>
            <person name="Ng W.-L."/>
            <person name="Kazmierczak K.M."/>
            <person name="Andrzejewski T.M."/>
            <person name="Davidsen T.M."/>
            <person name="Wayne K.J."/>
            <person name="Tettelin H."/>
            <person name="Glass J.I."/>
            <person name="Rusch D."/>
            <person name="Podicherti R."/>
            <person name="Tsui H.-C.T."/>
            <person name="Winkler M.E."/>
        </authorList>
    </citation>
    <scope>NUCLEOTIDE SEQUENCE</scope>
</reference>
<evidence type="ECO:0000256" key="3">
    <source>
        <dbReference type="ARBA" id="ARBA00022603"/>
    </source>
</evidence>
<dbReference type="SUPFAM" id="SSF53335">
    <property type="entry name" value="S-adenosyl-L-methionine-dependent methyltransferases"/>
    <property type="match status" value="1"/>
</dbReference>
<evidence type="ECO:0000256" key="9">
    <source>
        <dbReference type="SAM" id="MobiDB-lite"/>
    </source>
</evidence>
<dbReference type="GO" id="GO:0015667">
    <property type="term" value="F:site-specific DNA-methyltransferase (cytosine-N4-specific) activity"/>
    <property type="evidence" value="ECO:0007669"/>
    <property type="project" value="UniProtKB-EC"/>
</dbReference>
<dbReference type="EC" id="2.1.1.113" evidence="2"/>
<accession>A0A381MZF1</accession>
<evidence type="ECO:0000256" key="2">
    <source>
        <dbReference type="ARBA" id="ARBA00012185"/>
    </source>
</evidence>
<evidence type="ECO:0000256" key="4">
    <source>
        <dbReference type="ARBA" id="ARBA00022679"/>
    </source>
</evidence>
<dbReference type="InterPro" id="IPR001091">
    <property type="entry name" value="RM_Methyltransferase"/>
</dbReference>
<dbReference type="InterPro" id="IPR002941">
    <property type="entry name" value="DNA_methylase_N4/N6"/>
</dbReference>
<comment type="catalytic activity">
    <reaction evidence="8">
        <text>a 2'-deoxycytidine in DNA + S-adenosyl-L-methionine = an N(4)-methyl-2'-deoxycytidine in DNA + S-adenosyl-L-homocysteine + H(+)</text>
        <dbReference type="Rhea" id="RHEA:16857"/>
        <dbReference type="Rhea" id="RHEA-COMP:11369"/>
        <dbReference type="Rhea" id="RHEA-COMP:13674"/>
        <dbReference type="ChEBI" id="CHEBI:15378"/>
        <dbReference type="ChEBI" id="CHEBI:57856"/>
        <dbReference type="ChEBI" id="CHEBI:59789"/>
        <dbReference type="ChEBI" id="CHEBI:85452"/>
        <dbReference type="ChEBI" id="CHEBI:137933"/>
        <dbReference type="EC" id="2.1.1.113"/>
    </reaction>
</comment>
<dbReference type="GO" id="GO:0032259">
    <property type="term" value="P:methylation"/>
    <property type="evidence" value="ECO:0007669"/>
    <property type="project" value="UniProtKB-KW"/>
</dbReference>
<comment type="similarity">
    <text evidence="1">Belongs to the N(4)/N(6)-methyltransferase family. N(4) subfamily.</text>
</comment>
<protein>
    <recommendedName>
        <fullName evidence="2">site-specific DNA-methyltransferase (cytosine-N(4)-specific)</fullName>
        <ecNumber evidence="2">2.1.1.113</ecNumber>
    </recommendedName>
</protein>
<keyword evidence="5" id="KW-0949">S-adenosyl-L-methionine</keyword>
<dbReference type="GO" id="GO:0003677">
    <property type="term" value="F:DNA binding"/>
    <property type="evidence" value="ECO:0007669"/>
    <property type="project" value="UniProtKB-KW"/>
</dbReference>
<evidence type="ECO:0000313" key="11">
    <source>
        <dbReference type="EMBL" id="SUZ47701.1"/>
    </source>
</evidence>
<evidence type="ECO:0000256" key="7">
    <source>
        <dbReference type="ARBA" id="ARBA00023125"/>
    </source>
</evidence>
<evidence type="ECO:0000259" key="10">
    <source>
        <dbReference type="Pfam" id="PF01555"/>
    </source>
</evidence>
<evidence type="ECO:0000256" key="5">
    <source>
        <dbReference type="ARBA" id="ARBA00022691"/>
    </source>
</evidence>
<proteinExistence type="inferred from homology"/>
<dbReference type="GO" id="GO:0008170">
    <property type="term" value="F:N-methyltransferase activity"/>
    <property type="evidence" value="ECO:0007669"/>
    <property type="project" value="InterPro"/>
</dbReference>
<evidence type="ECO:0000256" key="6">
    <source>
        <dbReference type="ARBA" id="ARBA00022747"/>
    </source>
</evidence>
<evidence type="ECO:0000256" key="8">
    <source>
        <dbReference type="ARBA" id="ARBA00049120"/>
    </source>
</evidence>
<name>A0A381MZF1_9ZZZZ</name>
<organism evidence="11">
    <name type="scientific">marine metagenome</name>
    <dbReference type="NCBI Taxonomy" id="408172"/>
    <lineage>
        <taxon>unclassified sequences</taxon>
        <taxon>metagenomes</taxon>
        <taxon>ecological metagenomes</taxon>
    </lineage>
</organism>
<keyword evidence="6" id="KW-0680">Restriction system</keyword>
<feature type="domain" description="DNA methylase N-4/N-6" evidence="10">
    <location>
        <begin position="79"/>
        <end position="294"/>
    </location>
</feature>
<feature type="region of interest" description="Disordered" evidence="9">
    <location>
        <begin position="1"/>
        <end position="32"/>
    </location>
</feature>
<dbReference type="Pfam" id="PF01555">
    <property type="entry name" value="N6_N4_Mtase"/>
    <property type="match status" value="1"/>
</dbReference>
<evidence type="ECO:0000256" key="1">
    <source>
        <dbReference type="ARBA" id="ARBA00010203"/>
    </source>
</evidence>